<gene>
    <name evidence="2" type="ORF">ACFSBH_03970</name>
</gene>
<keyword evidence="1" id="KW-0732">Signal</keyword>
<protein>
    <submittedName>
        <fullName evidence="2">Uncharacterized protein</fullName>
    </submittedName>
</protein>
<dbReference type="RefSeq" id="WP_379596125.1">
    <property type="nucleotide sequence ID" value="NZ_JBHUDE010000014.1"/>
</dbReference>
<feature type="chain" id="PRO_5046833405" evidence="1">
    <location>
        <begin position="22"/>
        <end position="50"/>
    </location>
</feature>
<proteinExistence type="predicted"/>
<evidence type="ECO:0000313" key="3">
    <source>
        <dbReference type="Proteomes" id="UP001597221"/>
    </source>
</evidence>
<reference evidence="3" key="1">
    <citation type="journal article" date="2019" name="Int. J. Syst. Evol. Microbiol.">
        <title>The Global Catalogue of Microorganisms (GCM) 10K type strain sequencing project: providing services to taxonomists for standard genome sequencing and annotation.</title>
        <authorList>
            <consortium name="The Broad Institute Genomics Platform"/>
            <consortium name="The Broad Institute Genome Sequencing Center for Infectious Disease"/>
            <person name="Wu L."/>
            <person name="Ma J."/>
        </authorList>
    </citation>
    <scope>NUCLEOTIDE SEQUENCE [LARGE SCALE GENOMIC DNA]</scope>
    <source>
        <strain evidence="3">CGMCC 1.12376</strain>
    </source>
</reference>
<accession>A0ABW4HMU7</accession>
<organism evidence="2 3">
    <name type="scientific">Oceanobacillus luteolus</name>
    <dbReference type="NCBI Taxonomy" id="1274358"/>
    <lineage>
        <taxon>Bacteria</taxon>
        <taxon>Bacillati</taxon>
        <taxon>Bacillota</taxon>
        <taxon>Bacilli</taxon>
        <taxon>Bacillales</taxon>
        <taxon>Bacillaceae</taxon>
        <taxon>Oceanobacillus</taxon>
    </lineage>
</organism>
<dbReference type="Proteomes" id="UP001597221">
    <property type="component" value="Unassembled WGS sequence"/>
</dbReference>
<dbReference type="EMBL" id="JBHUDE010000014">
    <property type="protein sequence ID" value="MFD1606806.1"/>
    <property type="molecule type" value="Genomic_DNA"/>
</dbReference>
<evidence type="ECO:0000313" key="2">
    <source>
        <dbReference type="EMBL" id="MFD1606806.1"/>
    </source>
</evidence>
<keyword evidence="3" id="KW-1185">Reference proteome</keyword>
<comment type="caution">
    <text evidence="2">The sequence shown here is derived from an EMBL/GenBank/DDBJ whole genome shotgun (WGS) entry which is preliminary data.</text>
</comment>
<sequence>MKKSLLTIGVGLLIVGNSAFGSVTNDESEIKINTDVEIFVPDSDEQPKSN</sequence>
<feature type="signal peptide" evidence="1">
    <location>
        <begin position="1"/>
        <end position="21"/>
    </location>
</feature>
<evidence type="ECO:0000256" key="1">
    <source>
        <dbReference type="SAM" id="SignalP"/>
    </source>
</evidence>
<name>A0ABW4HMU7_9BACI</name>